<evidence type="ECO:0000313" key="1">
    <source>
        <dbReference type="EMBL" id="KAI7999611.1"/>
    </source>
</evidence>
<name>A0ACC0GEP1_9ERIC</name>
<gene>
    <name evidence="1" type="ORF">LOK49_LG09G02829</name>
</gene>
<protein>
    <submittedName>
        <fullName evidence="1">Wall-associated receptor kinase-like 2</fullName>
    </submittedName>
</protein>
<evidence type="ECO:0000313" key="2">
    <source>
        <dbReference type="Proteomes" id="UP001060215"/>
    </source>
</evidence>
<dbReference type="EMBL" id="CM045765">
    <property type="protein sequence ID" value="KAI7999611.1"/>
    <property type="molecule type" value="Genomic_DNA"/>
</dbReference>
<comment type="caution">
    <text evidence="1">The sequence shown here is derived from an EMBL/GenBank/DDBJ whole genome shotgun (WGS) entry which is preliminary data.</text>
</comment>
<keyword evidence="2" id="KW-1185">Reference proteome</keyword>
<reference evidence="1 2" key="1">
    <citation type="journal article" date="2022" name="Plant J.">
        <title>Chromosome-level genome of Camellia lanceoleosa provides a valuable resource for understanding genome evolution and self-incompatibility.</title>
        <authorList>
            <person name="Gong W."/>
            <person name="Xiao S."/>
            <person name="Wang L."/>
            <person name="Liao Z."/>
            <person name="Chang Y."/>
            <person name="Mo W."/>
            <person name="Hu G."/>
            <person name="Li W."/>
            <person name="Zhao G."/>
            <person name="Zhu H."/>
            <person name="Hu X."/>
            <person name="Ji K."/>
            <person name="Xiang X."/>
            <person name="Song Q."/>
            <person name="Yuan D."/>
            <person name="Jin S."/>
            <person name="Zhang L."/>
        </authorList>
    </citation>
    <scope>NUCLEOTIDE SEQUENCE [LARGE SCALE GENOMIC DNA]</scope>
    <source>
        <strain evidence="1">SQ_2022a</strain>
    </source>
</reference>
<accession>A0ACC0GEP1</accession>
<sequence>MVLQKNSSSSSILLLLLLQLLIWLTKTSTLSYAKPGCPEYCRDVRIPYPFGIGPNCYLDEWFSIGCKNSSSNNNGVAPYLIKINLEVLEISLNGSYLRVNNPVTSPNCPINNNVNSTSSIDLRFSPFRFAETTNVFMATGVNCNNQEAILTDPDNQRITNCSSTCNPINNINISSCAVEISPYVQYLQGYKVNLQSTNNSTQSGGGVVQTSCVYAFLVDAQTQVLVGVNKGFNEAVQIHVPAVLEWVVKYNNTQLGLVPDNYKNSYSCLPWSLAYSSFSDGKCVVVQSLQCICNFPFLGNAYFPNGCVGVCAGLAGGLFLLIASWWFYKVIKKRNDKKRKEIFFKRNGGFLLQHKLSSSDGSVEKIKLFNSKELEKATDHYNEDRILGQGGQGTVYKGMLSDGRIIAVKKSEVVDEGKVEQFINEVVVLSQIIHRNIVKLLGCCLETAVPLLVYEFIPNGTLSQHIHDPNEEFPLSWEMRFQIATEVAGALSYLHYAASIPIYHRDMKSANILLDDKYKAKVSDFGTSTSIDVGNTHLTTRVQGTFGYLDPEYFQSNQFTEKSDVYSFGVIIVELLTGQKPISSNRSQESRSLVTYFMESMQENRLLEILDPRILKEGRKEEMIAVAHLARRCLNFNGKKRPTMKDVAVELEGVRMSHGSSTIHQHYEEVEYNTIDLIEAWDVASTSTGTLLDSSTASTFEMQSLLHNKP</sequence>
<organism evidence="1 2">
    <name type="scientific">Camellia lanceoleosa</name>
    <dbReference type="NCBI Taxonomy" id="1840588"/>
    <lineage>
        <taxon>Eukaryota</taxon>
        <taxon>Viridiplantae</taxon>
        <taxon>Streptophyta</taxon>
        <taxon>Embryophyta</taxon>
        <taxon>Tracheophyta</taxon>
        <taxon>Spermatophyta</taxon>
        <taxon>Magnoliopsida</taxon>
        <taxon>eudicotyledons</taxon>
        <taxon>Gunneridae</taxon>
        <taxon>Pentapetalae</taxon>
        <taxon>asterids</taxon>
        <taxon>Ericales</taxon>
        <taxon>Theaceae</taxon>
        <taxon>Camellia</taxon>
    </lineage>
</organism>
<proteinExistence type="predicted"/>
<dbReference type="Proteomes" id="UP001060215">
    <property type="component" value="Chromosome 8"/>
</dbReference>